<gene>
    <name evidence="12" type="ORF">CANCADRAFT_18850</name>
</gene>
<evidence type="ECO:0000256" key="9">
    <source>
        <dbReference type="PROSITE-ProRule" id="PRU10141"/>
    </source>
</evidence>
<dbReference type="GO" id="GO:0035556">
    <property type="term" value="P:intracellular signal transduction"/>
    <property type="evidence" value="ECO:0007669"/>
    <property type="project" value="TreeGrafter"/>
</dbReference>
<dbReference type="SUPFAM" id="SSF56112">
    <property type="entry name" value="Protein kinase-like (PK-like)"/>
    <property type="match status" value="1"/>
</dbReference>
<dbReference type="InterPro" id="IPR000719">
    <property type="entry name" value="Prot_kinase_dom"/>
</dbReference>
<proteinExistence type="inferred from homology"/>
<evidence type="ECO:0000259" key="11">
    <source>
        <dbReference type="PROSITE" id="PS50011"/>
    </source>
</evidence>
<sequence>SLAHFYYGADLGEGGFGKVVLAKYLPSGNLCAIKSVRKSVLHRPSQLKAVECEKKVLIHLRKNSSAYSVCMHACFRTEFSMLFVLDFCDGGNIIDLLGDLIVHNQISEDMLRFYACGMILAVEELHNLSILHRDIKLENFLVNRSGHIKIADFGSTEFSIPVKGRLGTIGYESPEALSGDYYDGRSDYWSVGMCLYLIRYNRNPVYD</sequence>
<evidence type="ECO:0000256" key="2">
    <source>
        <dbReference type="ARBA" id="ARBA00022527"/>
    </source>
</evidence>
<keyword evidence="13" id="KW-1185">Reference proteome</keyword>
<organism evidence="12 13">
    <name type="scientific">Tortispora caseinolytica NRRL Y-17796</name>
    <dbReference type="NCBI Taxonomy" id="767744"/>
    <lineage>
        <taxon>Eukaryota</taxon>
        <taxon>Fungi</taxon>
        <taxon>Dikarya</taxon>
        <taxon>Ascomycota</taxon>
        <taxon>Saccharomycotina</taxon>
        <taxon>Trigonopsidomycetes</taxon>
        <taxon>Trigonopsidales</taxon>
        <taxon>Trigonopsidaceae</taxon>
        <taxon>Tortispora</taxon>
    </lineage>
</organism>
<dbReference type="OrthoDB" id="3638488at2759"/>
<keyword evidence="4 9" id="KW-0547">Nucleotide-binding</keyword>
<comment type="catalytic activity">
    <reaction evidence="8">
        <text>L-seryl-[protein] + ATP = O-phospho-L-seryl-[protein] + ADP + H(+)</text>
        <dbReference type="Rhea" id="RHEA:17989"/>
        <dbReference type="Rhea" id="RHEA-COMP:9863"/>
        <dbReference type="Rhea" id="RHEA-COMP:11604"/>
        <dbReference type="ChEBI" id="CHEBI:15378"/>
        <dbReference type="ChEBI" id="CHEBI:29999"/>
        <dbReference type="ChEBI" id="CHEBI:30616"/>
        <dbReference type="ChEBI" id="CHEBI:83421"/>
        <dbReference type="ChEBI" id="CHEBI:456216"/>
        <dbReference type="EC" id="2.7.11.1"/>
    </reaction>
</comment>
<dbReference type="Gene3D" id="1.10.510.10">
    <property type="entry name" value="Transferase(Phosphotransferase) domain 1"/>
    <property type="match status" value="1"/>
</dbReference>
<feature type="non-terminal residue" evidence="12">
    <location>
        <position position="1"/>
    </location>
</feature>
<dbReference type="PROSITE" id="PS50011">
    <property type="entry name" value="PROTEIN_KINASE_DOM"/>
    <property type="match status" value="1"/>
</dbReference>
<comment type="catalytic activity">
    <reaction evidence="7">
        <text>L-threonyl-[protein] + ATP = O-phospho-L-threonyl-[protein] + ADP + H(+)</text>
        <dbReference type="Rhea" id="RHEA:46608"/>
        <dbReference type="Rhea" id="RHEA-COMP:11060"/>
        <dbReference type="Rhea" id="RHEA-COMP:11605"/>
        <dbReference type="ChEBI" id="CHEBI:15378"/>
        <dbReference type="ChEBI" id="CHEBI:30013"/>
        <dbReference type="ChEBI" id="CHEBI:30616"/>
        <dbReference type="ChEBI" id="CHEBI:61977"/>
        <dbReference type="ChEBI" id="CHEBI:456216"/>
        <dbReference type="EC" id="2.7.11.1"/>
    </reaction>
</comment>
<keyword evidence="3" id="KW-0808">Transferase</keyword>
<keyword evidence="2 10" id="KW-0723">Serine/threonine-protein kinase</keyword>
<evidence type="ECO:0000256" key="1">
    <source>
        <dbReference type="ARBA" id="ARBA00012513"/>
    </source>
</evidence>
<protein>
    <recommendedName>
        <fullName evidence="1">non-specific serine/threonine protein kinase</fullName>
        <ecNumber evidence="1">2.7.11.1</ecNumber>
    </recommendedName>
</protein>
<dbReference type="InterPro" id="IPR017441">
    <property type="entry name" value="Protein_kinase_ATP_BS"/>
</dbReference>
<feature type="domain" description="Protein kinase" evidence="11">
    <location>
        <begin position="5"/>
        <end position="207"/>
    </location>
</feature>
<dbReference type="PROSITE" id="PS00107">
    <property type="entry name" value="PROTEIN_KINASE_ATP"/>
    <property type="match status" value="1"/>
</dbReference>
<dbReference type="SMART" id="SM00220">
    <property type="entry name" value="S_TKc"/>
    <property type="match status" value="1"/>
</dbReference>
<dbReference type="EMBL" id="KV453841">
    <property type="protein sequence ID" value="ODV92552.1"/>
    <property type="molecule type" value="Genomic_DNA"/>
</dbReference>
<name>A0A1E4TLC9_9ASCO</name>
<evidence type="ECO:0000313" key="12">
    <source>
        <dbReference type="EMBL" id="ODV92552.1"/>
    </source>
</evidence>
<comment type="similarity">
    <text evidence="10">Belongs to the protein kinase superfamily.</text>
</comment>
<dbReference type="GO" id="GO:0004674">
    <property type="term" value="F:protein serine/threonine kinase activity"/>
    <property type="evidence" value="ECO:0007669"/>
    <property type="project" value="UniProtKB-KW"/>
</dbReference>
<evidence type="ECO:0000256" key="10">
    <source>
        <dbReference type="RuleBase" id="RU000304"/>
    </source>
</evidence>
<evidence type="ECO:0000256" key="5">
    <source>
        <dbReference type="ARBA" id="ARBA00022777"/>
    </source>
</evidence>
<dbReference type="EC" id="2.7.11.1" evidence="1"/>
<feature type="non-terminal residue" evidence="12">
    <location>
        <position position="207"/>
    </location>
</feature>
<keyword evidence="6 9" id="KW-0067">ATP-binding</keyword>
<dbReference type="Proteomes" id="UP000095023">
    <property type="component" value="Unassembled WGS sequence"/>
</dbReference>
<evidence type="ECO:0000313" key="13">
    <source>
        <dbReference type="Proteomes" id="UP000095023"/>
    </source>
</evidence>
<dbReference type="AlphaFoldDB" id="A0A1E4TLC9"/>
<dbReference type="InterPro" id="IPR011009">
    <property type="entry name" value="Kinase-like_dom_sf"/>
</dbReference>
<feature type="binding site" evidence="9">
    <location>
        <position position="38"/>
    </location>
    <ligand>
        <name>ATP</name>
        <dbReference type="ChEBI" id="CHEBI:30616"/>
    </ligand>
</feature>
<dbReference type="PANTHER" id="PTHR24356:SF1">
    <property type="entry name" value="SERINE_THREONINE-PROTEIN KINASE GREATWALL"/>
    <property type="match status" value="1"/>
</dbReference>
<dbReference type="GO" id="GO:0005524">
    <property type="term" value="F:ATP binding"/>
    <property type="evidence" value="ECO:0007669"/>
    <property type="project" value="UniProtKB-UniRule"/>
</dbReference>
<evidence type="ECO:0000256" key="8">
    <source>
        <dbReference type="ARBA" id="ARBA00048679"/>
    </source>
</evidence>
<dbReference type="Pfam" id="PF00069">
    <property type="entry name" value="Pkinase"/>
    <property type="match status" value="1"/>
</dbReference>
<evidence type="ECO:0000256" key="6">
    <source>
        <dbReference type="ARBA" id="ARBA00022840"/>
    </source>
</evidence>
<accession>A0A1E4TLC9</accession>
<evidence type="ECO:0000256" key="7">
    <source>
        <dbReference type="ARBA" id="ARBA00047899"/>
    </source>
</evidence>
<reference evidence="13" key="1">
    <citation type="submission" date="2016-02" db="EMBL/GenBank/DDBJ databases">
        <title>Comparative genomics of biotechnologically important yeasts.</title>
        <authorList>
            <consortium name="DOE Joint Genome Institute"/>
            <person name="Riley R."/>
            <person name="Haridas S."/>
            <person name="Wolfe K.H."/>
            <person name="Lopes M.R."/>
            <person name="Hittinger C.T."/>
            <person name="Goker M."/>
            <person name="Salamov A."/>
            <person name="Wisecaver J."/>
            <person name="Long T.M."/>
            <person name="Aerts A.L."/>
            <person name="Barry K."/>
            <person name="Choi C."/>
            <person name="Clum A."/>
            <person name="Coughlan A.Y."/>
            <person name="Deshpande S."/>
            <person name="Douglass A.P."/>
            <person name="Hanson S.J."/>
            <person name="Klenk H.-P."/>
            <person name="Labutti K."/>
            <person name="Lapidus A."/>
            <person name="Lindquist E."/>
            <person name="Lipzen A."/>
            <person name="Meier-Kolthoff J.P."/>
            <person name="Ohm R.A."/>
            <person name="Otillar R.P."/>
            <person name="Pangilinan J."/>
            <person name="Peng Y."/>
            <person name="Rokas A."/>
            <person name="Rosa C.A."/>
            <person name="Scheuner C."/>
            <person name="Sibirny A.A."/>
            <person name="Slot J.C."/>
            <person name="Stielow J.B."/>
            <person name="Sun H."/>
            <person name="Kurtzman C.P."/>
            <person name="Blackwell M."/>
            <person name="Jeffries T.W."/>
            <person name="Grigoriev I.V."/>
        </authorList>
    </citation>
    <scope>NUCLEOTIDE SEQUENCE [LARGE SCALE GENOMIC DNA]</scope>
    <source>
        <strain evidence="13">NRRL Y-17796</strain>
    </source>
</reference>
<dbReference type="PROSITE" id="PS00108">
    <property type="entry name" value="PROTEIN_KINASE_ST"/>
    <property type="match status" value="1"/>
</dbReference>
<evidence type="ECO:0000256" key="3">
    <source>
        <dbReference type="ARBA" id="ARBA00022679"/>
    </source>
</evidence>
<dbReference type="InterPro" id="IPR008271">
    <property type="entry name" value="Ser/Thr_kinase_AS"/>
</dbReference>
<evidence type="ECO:0000256" key="4">
    <source>
        <dbReference type="ARBA" id="ARBA00022741"/>
    </source>
</evidence>
<dbReference type="Gene3D" id="3.30.200.20">
    <property type="entry name" value="Phosphorylase Kinase, domain 1"/>
    <property type="match status" value="1"/>
</dbReference>
<keyword evidence="5" id="KW-0418">Kinase</keyword>
<dbReference type="InterPro" id="IPR050236">
    <property type="entry name" value="Ser_Thr_kinase_AGC"/>
</dbReference>
<dbReference type="PANTHER" id="PTHR24356">
    <property type="entry name" value="SERINE/THREONINE-PROTEIN KINASE"/>
    <property type="match status" value="1"/>
</dbReference>